<protein>
    <submittedName>
        <fullName evidence="1">Uncharacterized protein</fullName>
    </submittedName>
</protein>
<dbReference type="EMBL" id="BBMN01000003">
    <property type="protein sequence ID" value="GAL03869.1"/>
    <property type="molecule type" value="Genomic_DNA"/>
</dbReference>
<comment type="caution">
    <text evidence="1">The sequence shown here is derived from an EMBL/GenBank/DDBJ whole genome shotgun (WGS) entry which is preliminary data.</text>
</comment>
<reference evidence="1 2" key="1">
    <citation type="journal article" date="2014" name="Genome Announc.">
        <title>Draft Genome Sequences of Two Vibrionaceae Species, Vibrio ponticus C121 and Photobacterium aphoticum C119, Isolated as Coral Reef Microbiota.</title>
        <authorList>
            <person name="Al-saari N."/>
            <person name="Meirelles P.M."/>
            <person name="Mino S."/>
            <person name="Suda W."/>
            <person name="Oshima K."/>
            <person name="Hattori M."/>
            <person name="Ohkuma M."/>
            <person name="Thompson F.L."/>
            <person name="Gomez-Gil B."/>
            <person name="Sawabe T."/>
            <person name="Sawabe T."/>
        </authorList>
    </citation>
    <scope>NUCLEOTIDE SEQUENCE [LARGE SCALE GENOMIC DNA]</scope>
    <source>
        <strain evidence="1 2">JCM 19237</strain>
    </source>
</reference>
<name>A0A090QPW8_9GAMM</name>
<proteinExistence type="predicted"/>
<sequence>MHPLCQCDFPSWRGVLIPQDPITGTVYLVRNVPVKYIGIRVTPY</sequence>
<evidence type="ECO:0000313" key="1">
    <source>
        <dbReference type="EMBL" id="GAL03869.1"/>
    </source>
</evidence>
<accession>A0A090QPW8</accession>
<dbReference type="AlphaFoldDB" id="A0A090QPW8"/>
<dbReference type="Proteomes" id="UP000029227">
    <property type="component" value="Unassembled WGS sequence"/>
</dbReference>
<evidence type="ECO:0000313" key="2">
    <source>
        <dbReference type="Proteomes" id="UP000029227"/>
    </source>
</evidence>
<dbReference type="STRING" id="754436.JCM19237_2020"/>
<gene>
    <name evidence="1" type="ORF">JCM19237_2020</name>
</gene>
<organism evidence="1 2">
    <name type="scientific">Photobacterium aphoticum</name>
    <dbReference type="NCBI Taxonomy" id="754436"/>
    <lineage>
        <taxon>Bacteria</taxon>
        <taxon>Pseudomonadati</taxon>
        <taxon>Pseudomonadota</taxon>
        <taxon>Gammaproteobacteria</taxon>
        <taxon>Vibrionales</taxon>
        <taxon>Vibrionaceae</taxon>
        <taxon>Photobacterium</taxon>
    </lineage>
</organism>